<comment type="caution">
    <text evidence="1">The sequence shown here is derived from an EMBL/GenBank/DDBJ whole genome shotgun (WGS) entry which is preliminary data.</text>
</comment>
<organism evidence="1 2">
    <name type="scientific">Prescottella agglutinans</name>
    <dbReference type="NCBI Taxonomy" id="1644129"/>
    <lineage>
        <taxon>Bacteria</taxon>
        <taxon>Bacillati</taxon>
        <taxon>Actinomycetota</taxon>
        <taxon>Actinomycetes</taxon>
        <taxon>Mycobacteriales</taxon>
        <taxon>Nocardiaceae</taxon>
        <taxon>Prescottella</taxon>
    </lineage>
</organism>
<sequence>MWPAIWTVLGVAFVALIGFYGSRLPSLESQRSDFQAIVGPLRDEIADLRSRVVKLEDERREDKRRFGVAVDYVRVLLAFIRSRWPTEVLPPVPLELSDEVS</sequence>
<dbReference type="RefSeq" id="WP_280762089.1">
    <property type="nucleotide sequence ID" value="NZ_JARXVC010000011.1"/>
</dbReference>
<protein>
    <recommendedName>
        <fullName evidence="3">Phage protein</fullName>
    </recommendedName>
</protein>
<dbReference type="EMBL" id="JARXVC010000011">
    <property type="protein sequence ID" value="MDH6282792.1"/>
    <property type="molecule type" value="Genomic_DNA"/>
</dbReference>
<dbReference type="Proteomes" id="UP001160334">
    <property type="component" value="Unassembled WGS sequence"/>
</dbReference>
<proteinExistence type="predicted"/>
<reference evidence="1 2" key="1">
    <citation type="submission" date="2023-04" db="EMBL/GenBank/DDBJ databases">
        <title>Forest soil microbial communities from Buena Vista Peninsula, Colon Province, Panama.</title>
        <authorList>
            <person name="Bouskill N."/>
        </authorList>
    </citation>
    <scope>NUCLEOTIDE SEQUENCE [LARGE SCALE GENOMIC DNA]</scope>
    <source>
        <strain evidence="1 2">CFH S0262</strain>
    </source>
</reference>
<evidence type="ECO:0008006" key="3">
    <source>
        <dbReference type="Google" id="ProtNLM"/>
    </source>
</evidence>
<evidence type="ECO:0000313" key="2">
    <source>
        <dbReference type="Proteomes" id="UP001160334"/>
    </source>
</evidence>
<keyword evidence="2" id="KW-1185">Reference proteome</keyword>
<name>A0ABT6MEQ6_9NOCA</name>
<gene>
    <name evidence="1" type="ORF">M2280_004029</name>
</gene>
<accession>A0ABT6MEQ6</accession>
<evidence type="ECO:0000313" key="1">
    <source>
        <dbReference type="EMBL" id="MDH6282792.1"/>
    </source>
</evidence>